<name>Q9F3M9_STRCO</name>
<dbReference type="KEGG" id="sco:SCO7658"/>
<feature type="region of interest" description="Disordered" evidence="1">
    <location>
        <begin position="1"/>
        <end position="50"/>
    </location>
</feature>
<organism evidence="2 3">
    <name type="scientific">Streptomyces coelicolor (strain ATCC BAA-471 / A3(2) / M145)</name>
    <dbReference type="NCBI Taxonomy" id="100226"/>
    <lineage>
        <taxon>Bacteria</taxon>
        <taxon>Bacillati</taxon>
        <taxon>Actinomycetota</taxon>
        <taxon>Actinomycetes</taxon>
        <taxon>Kitasatosporales</taxon>
        <taxon>Streptomycetaceae</taxon>
        <taxon>Streptomyces</taxon>
        <taxon>Streptomyces albidoflavus group</taxon>
    </lineage>
</organism>
<accession>Q9F3M9</accession>
<dbReference type="HOGENOM" id="CLU_3123014_0_0_11"/>
<evidence type="ECO:0000256" key="1">
    <source>
        <dbReference type="SAM" id="MobiDB-lite"/>
    </source>
</evidence>
<gene>
    <name evidence="2" type="ordered locus">SCO7658</name>
    <name evidence="2" type="ORF">SC10F4.31</name>
</gene>
<evidence type="ECO:0000313" key="2">
    <source>
        <dbReference type="EMBL" id="CAC16991.1"/>
    </source>
</evidence>
<dbReference type="EMBL" id="AL645882">
    <property type="protein sequence ID" value="CAC16991.1"/>
    <property type="molecule type" value="Genomic_DNA"/>
</dbReference>
<reference evidence="2 3" key="2">
    <citation type="journal article" date="2002" name="Nature">
        <title>Complete genome sequence of the model actinomycete Streptomyces coelicolor A3(2).</title>
        <authorList>
            <person name="Bentley S.D."/>
            <person name="Chater K.F."/>
            <person name="Cerdeno-Tarraga A.M."/>
            <person name="Challis G.L."/>
            <person name="Thomson N.R."/>
            <person name="James K.D."/>
            <person name="Harris D.E."/>
            <person name="Quail M.A."/>
            <person name="Kieser H."/>
            <person name="Harper D."/>
            <person name="Bateman A."/>
            <person name="Brown S."/>
            <person name="Chandra G."/>
            <person name="Chen C.W."/>
            <person name="Collins M."/>
            <person name="Cronin A."/>
            <person name="Fraser A."/>
            <person name="Goble A."/>
            <person name="Hidalgo J."/>
            <person name="Hornsby T."/>
            <person name="Howarth S."/>
            <person name="Huang C.H."/>
            <person name="Kieser T."/>
            <person name="Larke L."/>
            <person name="Murphy L."/>
            <person name="Oliver K."/>
            <person name="O'Neil S."/>
            <person name="Rabbinowitsch E."/>
            <person name="Rajandream M.A."/>
            <person name="Rutherford K."/>
            <person name="Rutter S."/>
            <person name="Seeger K."/>
            <person name="Saunders D."/>
            <person name="Sharp S."/>
            <person name="Squares R."/>
            <person name="Squares S."/>
            <person name="Taylor K."/>
            <person name="Warren T."/>
            <person name="Wietzorrek A."/>
            <person name="Woodward J."/>
            <person name="Barrell B.G."/>
            <person name="Parkhill J."/>
            <person name="Hopwood D.A."/>
        </authorList>
    </citation>
    <scope>NUCLEOTIDE SEQUENCE [LARGE SCALE GENOMIC DNA]</scope>
    <source>
        <strain evidence="3">ATCC BAA-471 / A3(2) / M145</strain>
    </source>
</reference>
<protein>
    <submittedName>
        <fullName evidence="2">Uncharacterized protein</fullName>
    </submittedName>
</protein>
<dbReference type="STRING" id="100226.gene:17765318"/>
<dbReference type="AlphaFoldDB" id="Q9F3M9"/>
<dbReference type="PaxDb" id="100226-SCO7658"/>
<keyword evidence="3" id="KW-1185">Reference proteome</keyword>
<sequence>MSRAEEPTATTSRWPSAPRTERLGEAVDVVEEDEALPAHPPFSVIRSIRP</sequence>
<dbReference type="Proteomes" id="UP000001973">
    <property type="component" value="Chromosome"/>
</dbReference>
<evidence type="ECO:0000313" key="3">
    <source>
        <dbReference type="Proteomes" id="UP000001973"/>
    </source>
</evidence>
<dbReference type="InParanoid" id="Q9F3M9"/>
<reference evidence="2 3" key="1">
    <citation type="journal article" date="1996" name="Mol. Microbiol.">
        <title>A set of ordered cosmids and a detailed genetic and physical map for the 8 Mb Streptomyces coelicolor A3(2) chromosome.</title>
        <authorList>
            <person name="Redenbach M."/>
            <person name="Kieser H.M."/>
            <person name="Denapaite D."/>
            <person name="Eichner A."/>
            <person name="Cullum J."/>
            <person name="Kinashi H."/>
            <person name="Hopwood D.A."/>
        </authorList>
    </citation>
    <scope>NUCLEOTIDE SEQUENCE [LARGE SCALE GENOMIC DNA]</scope>
    <source>
        <strain evidence="3">ATCC BAA-471 / A3(2) / M145</strain>
    </source>
</reference>
<dbReference type="EMBL" id="AL939132">
    <property type="protein sequence ID" value="CAC16991.1"/>
    <property type="molecule type" value="Genomic_DNA"/>
</dbReference>
<proteinExistence type="predicted"/>